<dbReference type="Proteomes" id="UP000824540">
    <property type="component" value="Unassembled WGS sequence"/>
</dbReference>
<comment type="caution">
    <text evidence="1">The sequence shown here is derived from an EMBL/GenBank/DDBJ whole genome shotgun (WGS) entry which is preliminary data.</text>
</comment>
<organism evidence="1 2">
    <name type="scientific">Albula glossodonta</name>
    <name type="common">roundjaw bonefish</name>
    <dbReference type="NCBI Taxonomy" id="121402"/>
    <lineage>
        <taxon>Eukaryota</taxon>
        <taxon>Metazoa</taxon>
        <taxon>Chordata</taxon>
        <taxon>Craniata</taxon>
        <taxon>Vertebrata</taxon>
        <taxon>Euteleostomi</taxon>
        <taxon>Actinopterygii</taxon>
        <taxon>Neopterygii</taxon>
        <taxon>Teleostei</taxon>
        <taxon>Albuliformes</taxon>
        <taxon>Albulidae</taxon>
        <taxon>Albula</taxon>
    </lineage>
</organism>
<dbReference type="AlphaFoldDB" id="A0A8T2PHJ3"/>
<reference evidence="1" key="1">
    <citation type="thesis" date="2021" institute="BYU ScholarsArchive" country="Provo, UT, USA">
        <title>Applications of and Algorithms for Genome Assembly and Genomic Analyses with an Emphasis on Marine Teleosts.</title>
        <authorList>
            <person name="Pickett B.D."/>
        </authorList>
    </citation>
    <scope>NUCLEOTIDE SEQUENCE</scope>
    <source>
        <strain evidence="1">HI-2016</strain>
    </source>
</reference>
<sequence>MWTSSTRKKMTYMVTRATTALAARCSAEEPCRLLLPAPLLRMLFTCWLWRYRKTRMIRLAMVMSAMGTTSRPTCAAPLASLERREGKRTKQNCTLMPCCIRPESFRMPSEKATAAELMQVFRTQSARKTTPK</sequence>
<accession>A0A8T2PHJ3</accession>
<keyword evidence="2" id="KW-1185">Reference proteome</keyword>
<name>A0A8T2PHJ3_9TELE</name>
<dbReference type="EMBL" id="JAFBMS010000004">
    <property type="protein sequence ID" value="KAG9352803.1"/>
    <property type="molecule type" value="Genomic_DNA"/>
</dbReference>
<evidence type="ECO:0000313" key="2">
    <source>
        <dbReference type="Proteomes" id="UP000824540"/>
    </source>
</evidence>
<gene>
    <name evidence="1" type="ORF">JZ751_017379</name>
</gene>
<proteinExistence type="predicted"/>
<protein>
    <submittedName>
        <fullName evidence="1">Uncharacterized protein</fullName>
    </submittedName>
</protein>
<evidence type="ECO:0000313" key="1">
    <source>
        <dbReference type="EMBL" id="KAG9352803.1"/>
    </source>
</evidence>